<evidence type="ECO:0000256" key="9">
    <source>
        <dbReference type="ARBA" id="ARBA00023065"/>
    </source>
</evidence>
<keyword evidence="12" id="KW-0564">Palmitate</keyword>
<evidence type="ECO:0000256" key="5">
    <source>
        <dbReference type="ARBA" id="ARBA00022597"/>
    </source>
</evidence>
<gene>
    <name evidence="18" type="ORF">MNBD_BACTEROID01-90</name>
</gene>
<evidence type="ECO:0000259" key="17">
    <source>
        <dbReference type="Pfam" id="PF22461"/>
    </source>
</evidence>
<keyword evidence="3" id="KW-0813">Transport</keyword>
<evidence type="ECO:0000256" key="2">
    <source>
        <dbReference type="ARBA" id="ARBA00009450"/>
    </source>
</evidence>
<keyword evidence="8" id="KW-0625">Polysaccharide transport</keyword>
<keyword evidence="5" id="KW-0762">Sugar transport</keyword>
<dbReference type="GO" id="GO:0046930">
    <property type="term" value="C:pore complex"/>
    <property type="evidence" value="ECO:0007669"/>
    <property type="project" value="UniProtKB-KW"/>
</dbReference>
<feature type="domain" description="SLBB" evidence="17">
    <location>
        <begin position="148"/>
        <end position="203"/>
    </location>
</feature>
<organism evidence="18">
    <name type="scientific">hydrothermal vent metagenome</name>
    <dbReference type="NCBI Taxonomy" id="652676"/>
    <lineage>
        <taxon>unclassified sequences</taxon>
        <taxon>metagenomes</taxon>
        <taxon>ecological metagenomes</taxon>
    </lineage>
</organism>
<proteinExistence type="inferred from homology"/>
<dbReference type="PROSITE" id="PS51257">
    <property type="entry name" value="PROKAR_LIPOPROTEIN"/>
    <property type="match status" value="1"/>
</dbReference>
<evidence type="ECO:0000256" key="4">
    <source>
        <dbReference type="ARBA" id="ARBA00022452"/>
    </source>
</evidence>
<evidence type="ECO:0000256" key="15">
    <source>
        <dbReference type="SAM" id="Phobius"/>
    </source>
</evidence>
<protein>
    <submittedName>
        <fullName evidence="18">Uncharacterized protein</fullName>
    </submittedName>
</protein>
<dbReference type="PANTHER" id="PTHR33619:SF3">
    <property type="entry name" value="POLYSACCHARIDE EXPORT PROTEIN GFCE-RELATED"/>
    <property type="match status" value="1"/>
</dbReference>
<accession>A0A3B0TQH5</accession>
<dbReference type="GO" id="GO:0006811">
    <property type="term" value="P:monoatomic ion transport"/>
    <property type="evidence" value="ECO:0007669"/>
    <property type="project" value="UniProtKB-KW"/>
</dbReference>
<keyword evidence="11 15" id="KW-0472">Membrane</keyword>
<sequence>MTESLKSKLFSGLLVFTLLLLGSCSTPLQELTYMYNVETGKTYRKDNFPDIYRIRPNDQLFIQVISDDPMNVAFLNLISPDRVSFSGSNIELVTYLVDENGNISYPQLGEIHVAGLTLSEIREILQKKVDSYLENASVFVKHVSRMLTVLGEVNRPGQQTMVKNQLTIFEALGSAGDITDFGNRKNVKLIRETNNGTYVASINLTSPDLIYSPYYYVLPHDVLYVEPSSKVYGAKTMPFTTPFSLAASTISMILLVLNFLK</sequence>
<keyword evidence="14" id="KW-0449">Lipoprotein</keyword>
<evidence type="ECO:0000256" key="12">
    <source>
        <dbReference type="ARBA" id="ARBA00023139"/>
    </source>
</evidence>
<evidence type="ECO:0000256" key="10">
    <source>
        <dbReference type="ARBA" id="ARBA00023114"/>
    </source>
</evidence>
<keyword evidence="7" id="KW-0732">Signal</keyword>
<comment type="similarity">
    <text evidence="2">Belongs to the BexD/CtrA/VexA family.</text>
</comment>
<dbReference type="InterPro" id="IPR054765">
    <property type="entry name" value="SLBB_dom"/>
</dbReference>
<evidence type="ECO:0000256" key="6">
    <source>
        <dbReference type="ARBA" id="ARBA00022692"/>
    </source>
</evidence>
<dbReference type="Gene3D" id="3.10.560.10">
    <property type="entry name" value="Outer membrane lipoprotein wza domain like"/>
    <property type="match status" value="1"/>
</dbReference>
<dbReference type="GO" id="GO:0015159">
    <property type="term" value="F:polysaccharide transmembrane transporter activity"/>
    <property type="evidence" value="ECO:0007669"/>
    <property type="project" value="InterPro"/>
</dbReference>
<comment type="subcellular location">
    <subcellularLocation>
        <location evidence="1">Cell outer membrane</location>
        <topology evidence="1">Multi-pass membrane protein</topology>
    </subcellularLocation>
</comment>
<evidence type="ECO:0000256" key="13">
    <source>
        <dbReference type="ARBA" id="ARBA00023237"/>
    </source>
</evidence>
<keyword evidence="10" id="KW-0626">Porin</keyword>
<evidence type="ECO:0000313" key="18">
    <source>
        <dbReference type="EMBL" id="VAW15637.1"/>
    </source>
</evidence>
<dbReference type="Gene3D" id="3.30.1950.10">
    <property type="entry name" value="wza like domain"/>
    <property type="match status" value="1"/>
</dbReference>
<feature type="domain" description="Polysaccharide export protein N-terminal" evidence="16">
    <location>
        <begin position="51"/>
        <end position="141"/>
    </location>
</feature>
<dbReference type="Pfam" id="PF02563">
    <property type="entry name" value="Poly_export"/>
    <property type="match status" value="1"/>
</dbReference>
<feature type="transmembrane region" description="Helical" evidence="15">
    <location>
        <begin position="239"/>
        <end position="260"/>
    </location>
</feature>
<keyword evidence="13" id="KW-0998">Cell outer membrane</keyword>
<dbReference type="Pfam" id="PF22461">
    <property type="entry name" value="SLBB_2"/>
    <property type="match status" value="1"/>
</dbReference>
<evidence type="ECO:0000256" key="7">
    <source>
        <dbReference type="ARBA" id="ARBA00022729"/>
    </source>
</evidence>
<keyword evidence="15" id="KW-1133">Transmembrane helix</keyword>
<dbReference type="GO" id="GO:0009279">
    <property type="term" value="C:cell outer membrane"/>
    <property type="evidence" value="ECO:0007669"/>
    <property type="project" value="UniProtKB-SubCell"/>
</dbReference>
<dbReference type="PANTHER" id="PTHR33619">
    <property type="entry name" value="POLYSACCHARIDE EXPORT PROTEIN GFCE-RELATED"/>
    <property type="match status" value="1"/>
</dbReference>
<dbReference type="AlphaFoldDB" id="A0A3B0TQH5"/>
<dbReference type="InterPro" id="IPR003715">
    <property type="entry name" value="Poly_export_N"/>
</dbReference>
<dbReference type="InterPro" id="IPR049712">
    <property type="entry name" value="Poly_export"/>
</dbReference>
<evidence type="ECO:0000256" key="1">
    <source>
        <dbReference type="ARBA" id="ARBA00004571"/>
    </source>
</evidence>
<evidence type="ECO:0000256" key="11">
    <source>
        <dbReference type="ARBA" id="ARBA00023136"/>
    </source>
</evidence>
<keyword evidence="4" id="KW-1134">Transmembrane beta strand</keyword>
<evidence type="ECO:0000256" key="8">
    <source>
        <dbReference type="ARBA" id="ARBA00023047"/>
    </source>
</evidence>
<dbReference type="EMBL" id="UOEP01000051">
    <property type="protein sequence ID" value="VAW15637.1"/>
    <property type="molecule type" value="Genomic_DNA"/>
</dbReference>
<name>A0A3B0TQH5_9ZZZZ</name>
<evidence type="ECO:0000256" key="3">
    <source>
        <dbReference type="ARBA" id="ARBA00022448"/>
    </source>
</evidence>
<evidence type="ECO:0000256" key="14">
    <source>
        <dbReference type="ARBA" id="ARBA00023288"/>
    </source>
</evidence>
<evidence type="ECO:0000259" key="16">
    <source>
        <dbReference type="Pfam" id="PF02563"/>
    </source>
</evidence>
<dbReference type="GO" id="GO:0015288">
    <property type="term" value="F:porin activity"/>
    <property type="evidence" value="ECO:0007669"/>
    <property type="project" value="UniProtKB-KW"/>
</dbReference>
<keyword evidence="6 15" id="KW-0812">Transmembrane</keyword>
<reference evidence="18" key="1">
    <citation type="submission" date="2018-06" db="EMBL/GenBank/DDBJ databases">
        <authorList>
            <person name="Zhirakovskaya E."/>
        </authorList>
    </citation>
    <scope>NUCLEOTIDE SEQUENCE</scope>
</reference>
<keyword evidence="9" id="KW-0406">Ion transport</keyword>